<dbReference type="GO" id="GO:0000973">
    <property type="term" value="P:post-transcriptional tethering of RNA polymerase II gene DNA at nuclear periphery"/>
    <property type="evidence" value="ECO:0007669"/>
    <property type="project" value="TreeGrafter"/>
</dbReference>
<evidence type="ECO:0000256" key="8">
    <source>
        <dbReference type="ARBA" id="ARBA00023132"/>
    </source>
</evidence>
<feature type="region of interest" description="Disordered" evidence="10">
    <location>
        <begin position="161"/>
        <end position="216"/>
    </location>
</feature>
<reference evidence="12 13" key="1">
    <citation type="journal article" date="2010" name="Nat. Biotechnol.">
        <title>Genome sequence of the model mushroom Schizophyllum commune.</title>
        <authorList>
            <person name="Ohm R.A."/>
            <person name="de Jong J.F."/>
            <person name="Lugones L.G."/>
            <person name="Aerts A."/>
            <person name="Kothe E."/>
            <person name="Stajich J.E."/>
            <person name="de Vries R.P."/>
            <person name="Record E."/>
            <person name="Levasseur A."/>
            <person name="Baker S.E."/>
            <person name="Bartholomew K.A."/>
            <person name="Coutinho P.M."/>
            <person name="Erdmann S."/>
            <person name="Fowler T.J."/>
            <person name="Gathman A.C."/>
            <person name="Lombard V."/>
            <person name="Henrissat B."/>
            <person name="Knabe N."/>
            <person name="Kuees U."/>
            <person name="Lilly W.W."/>
            <person name="Lindquist E."/>
            <person name="Lucas S."/>
            <person name="Magnuson J.K."/>
            <person name="Piumi F."/>
            <person name="Raudaskoski M."/>
            <person name="Salamov A."/>
            <person name="Schmutz J."/>
            <person name="Schwarze F.W.M.R."/>
            <person name="vanKuyk P.A."/>
            <person name="Horton J.S."/>
            <person name="Grigoriev I.V."/>
            <person name="Woesten H.A.B."/>
        </authorList>
    </citation>
    <scope>NUCLEOTIDE SEQUENCE [LARGE SCALE GENOMIC DNA]</scope>
    <source>
        <strain evidence="13">H4-8 / FGSC 9210</strain>
    </source>
</reference>
<evidence type="ECO:0000313" key="13">
    <source>
        <dbReference type="Proteomes" id="UP000007431"/>
    </source>
</evidence>
<evidence type="ECO:0000256" key="1">
    <source>
        <dbReference type="ARBA" id="ARBA00004567"/>
    </source>
</evidence>
<comment type="similarity">
    <text evidence="2">Belongs to the nucleoporin GLFG family.</text>
</comment>
<keyword evidence="7" id="KW-0811">Translocation</keyword>
<dbReference type="VEuPathDB" id="FungiDB:SCHCODRAFT_02499519"/>
<evidence type="ECO:0000256" key="5">
    <source>
        <dbReference type="ARBA" id="ARBA00022816"/>
    </source>
</evidence>
<dbReference type="AlphaFoldDB" id="D8PQJ7"/>
<dbReference type="GO" id="GO:0006405">
    <property type="term" value="P:RNA export from nucleus"/>
    <property type="evidence" value="ECO:0007669"/>
    <property type="project" value="TreeGrafter"/>
</dbReference>
<dbReference type="PANTHER" id="PTHR23198:SF6">
    <property type="entry name" value="NUCLEAR PORE COMPLEX PROTEIN NUP98-NUP96"/>
    <property type="match status" value="1"/>
</dbReference>
<dbReference type="PROSITE" id="PS51434">
    <property type="entry name" value="NUP_C"/>
    <property type="match status" value="1"/>
</dbReference>
<dbReference type="SUPFAM" id="SSF82215">
    <property type="entry name" value="C-terminal autoproteolytic domain of nucleoporin nup98"/>
    <property type="match status" value="1"/>
</dbReference>
<dbReference type="HOGENOM" id="CLU_012204_0_0_1"/>
<dbReference type="GO" id="GO:0034398">
    <property type="term" value="P:telomere tethering at nuclear periphery"/>
    <property type="evidence" value="ECO:0007669"/>
    <property type="project" value="TreeGrafter"/>
</dbReference>
<evidence type="ECO:0000256" key="4">
    <source>
        <dbReference type="ARBA" id="ARBA00022737"/>
    </source>
</evidence>
<dbReference type="eggNOG" id="KOG0845">
    <property type="taxonomic scope" value="Eukaryota"/>
</dbReference>
<evidence type="ECO:0000256" key="2">
    <source>
        <dbReference type="ARBA" id="ARBA00008926"/>
    </source>
</evidence>
<sequence length="373" mass="40347">MGQSTSGGGLFGGGSSLFGNSTNTMTQSQAQPQQTLTASINEPIGANLPIFSMLPPGPRAVDIDPPKKKPSFFVDVPTRTPVPRLQLSYQPAQSKLRGFSSISGSQFGMSLANGRPGALSLSQSPTKSVGPDMFLNGASPQFGSGSRRSVKKLVLDKKIEPQDLFHKTGSPSPSPAPKITFDPALSRAAREREYAEETAGRPLELPAPVKQRTTPRFTAAAADDGVAEGEYWTKPDISVLKHKSHAELSAFPNLVVGRAGYGEIHFLDPVDLTGLTRLTDLLGEVVRFDEKECCVYPDVDDDDKPPLGQGLNVRAEISLLHCWALDKATREPIKDPKHPQVVKHVKKLAAMKDTHFVGFDHAEGKWTFTVDHF</sequence>
<dbReference type="GO" id="GO:0003723">
    <property type="term" value="F:RNA binding"/>
    <property type="evidence" value="ECO:0007669"/>
    <property type="project" value="TreeGrafter"/>
</dbReference>
<keyword evidence="9" id="KW-0539">Nucleus</keyword>
<dbReference type="Gene3D" id="3.30.1610.10">
    <property type="entry name" value="Peptidase S59, nucleoporin"/>
    <property type="match status" value="1"/>
</dbReference>
<dbReference type="KEGG" id="scm:SCHCO_02499519"/>
<proteinExistence type="inferred from homology"/>
<evidence type="ECO:0000256" key="6">
    <source>
        <dbReference type="ARBA" id="ARBA00022927"/>
    </source>
</evidence>
<dbReference type="GO" id="GO:0017056">
    <property type="term" value="F:structural constituent of nuclear pore"/>
    <property type="evidence" value="ECO:0007669"/>
    <property type="project" value="InterPro"/>
</dbReference>
<dbReference type="InParanoid" id="D8PQJ7"/>
<dbReference type="OMA" id="MIVLLRC"/>
<organism evidence="13">
    <name type="scientific">Schizophyllum commune (strain H4-8 / FGSC 9210)</name>
    <name type="common">Split gill fungus</name>
    <dbReference type="NCBI Taxonomy" id="578458"/>
    <lineage>
        <taxon>Eukaryota</taxon>
        <taxon>Fungi</taxon>
        <taxon>Dikarya</taxon>
        <taxon>Basidiomycota</taxon>
        <taxon>Agaricomycotina</taxon>
        <taxon>Agaricomycetes</taxon>
        <taxon>Agaricomycetidae</taxon>
        <taxon>Agaricales</taxon>
        <taxon>Schizophyllaceae</taxon>
        <taxon>Schizophyllum</taxon>
    </lineage>
</organism>
<evidence type="ECO:0000256" key="9">
    <source>
        <dbReference type="ARBA" id="ARBA00023242"/>
    </source>
</evidence>
<dbReference type="InterPro" id="IPR007230">
    <property type="entry name" value="Nup98_auto-Pept-S59_dom"/>
</dbReference>
<dbReference type="GO" id="GO:0006606">
    <property type="term" value="P:protein import into nucleus"/>
    <property type="evidence" value="ECO:0007669"/>
    <property type="project" value="TreeGrafter"/>
</dbReference>
<evidence type="ECO:0000259" key="11">
    <source>
        <dbReference type="PROSITE" id="PS51434"/>
    </source>
</evidence>
<feature type="domain" description="Peptidase S59" evidence="11">
    <location>
        <begin position="228"/>
        <end position="373"/>
    </location>
</feature>
<keyword evidence="5" id="KW-0509">mRNA transport</keyword>
<dbReference type="EMBL" id="GL377302">
    <property type="protein sequence ID" value="EFJ01708.1"/>
    <property type="molecule type" value="Genomic_DNA"/>
</dbReference>
<dbReference type="GO" id="GO:0008139">
    <property type="term" value="F:nuclear localization sequence binding"/>
    <property type="evidence" value="ECO:0007669"/>
    <property type="project" value="TreeGrafter"/>
</dbReference>
<dbReference type="STRING" id="578458.D8PQJ7"/>
<keyword evidence="8" id="KW-0906">Nuclear pore complex</keyword>
<keyword evidence="13" id="KW-1185">Reference proteome</keyword>
<feature type="compositionally biased region" description="Basic and acidic residues" evidence="10">
    <location>
        <begin position="188"/>
        <end position="199"/>
    </location>
</feature>
<dbReference type="GO" id="GO:0051028">
    <property type="term" value="P:mRNA transport"/>
    <property type="evidence" value="ECO:0007669"/>
    <property type="project" value="UniProtKB-KW"/>
</dbReference>
<feature type="region of interest" description="Disordered" evidence="10">
    <location>
        <begin position="1"/>
        <end position="36"/>
    </location>
</feature>
<dbReference type="Proteomes" id="UP000007431">
    <property type="component" value="Unassembled WGS sequence"/>
</dbReference>
<dbReference type="Pfam" id="PF04096">
    <property type="entry name" value="Nucleoporin2"/>
    <property type="match status" value="1"/>
</dbReference>
<feature type="compositionally biased region" description="Polar residues" evidence="10">
    <location>
        <begin position="24"/>
        <end position="36"/>
    </location>
</feature>
<keyword evidence="4" id="KW-0677">Repeat</keyword>
<protein>
    <recommendedName>
        <fullName evidence="11">Peptidase S59 domain-containing protein</fullName>
    </recommendedName>
</protein>
<feature type="compositionally biased region" description="Gly residues" evidence="10">
    <location>
        <begin position="1"/>
        <end position="16"/>
    </location>
</feature>
<gene>
    <name evidence="12" type="ORF">SCHCODRAFT_63260</name>
</gene>
<keyword evidence="3" id="KW-0813">Transport</keyword>
<accession>D8PQJ7</accession>
<evidence type="ECO:0000256" key="3">
    <source>
        <dbReference type="ARBA" id="ARBA00022448"/>
    </source>
</evidence>
<evidence type="ECO:0000313" key="12">
    <source>
        <dbReference type="EMBL" id="EFJ01708.1"/>
    </source>
</evidence>
<dbReference type="MEROPS" id="S59.A07"/>
<name>D8PQJ7_SCHCM</name>
<dbReference type="PANTHER" id="PTHR23198">
    <property type="entry name" value="NUCLEOPORIN"/>
    <property type="match status" value="1"/>
</dbReference>
<dbReference type="GeneID" id="9587957"/>
<evidence type="ECO:0000256" key="7">
    <source>
        <dbReference type="ARBA" id="ARBA00023010"/>
    </source>
</evidence>
<keyword evidence="6" id="KW-0653">Protein transport</keyword>
<comment type="subcellular location">
    <subcellularLocation>
        <location evidence="1">Nucleus</location>
        <location evidence="1">Nuclear pore complex</location>
    </subcellularLocation>
</comment>
<dbReference type="GO" id="GO:0044614">
    <property type="term" value="C:nuclear pore cytoplasmic filaments"/>
    <property type="evidence" value="ECO:0007669"/>
    <property type="project" value="TreeGrafter"/>
</dbReference>
<dbReference type="InterPro" id="IPR036903">
    <property type="entry name" value="Nup98_auto-Pept-S59_dom_sf"/>
</dbReference>
<dbReference type="InterPro" id="IPR037665">
    <property type="entry name" value="Nucleoporin_S59-like"/>
</dbReference>
<dbReference type="OrthoDB" id="3797628at2759"/>
<evidence type="ECO:0000256" key="10">
    <source>
        <dbReference type="SAM" id="MobiDB-lite"/>
    </source>
</evidence>
<dbReference type="FunFam" id="3.30.1610.10:FF:000003">
    <property type="entry name" value="Nucleoporin SONB, putative"/>
    <property type="match status" value="1"/>
</dbReference>